<evidence type="ECO:0000259" key="2">
    <source>
        <dbReference type="Pfam" id="PF09995"/>
    </source>
</evidence>
<keyword evidence="1" id="KW-0812">Transmembrane</keyword>
<name>A0ABR1W1M5_9PEZI</name>
<keyword evidence="1" id="KW-0472">Membrane</keyword>
<evidence type="ECO:0000256" key="1">
    <source>
        <dbReference type="SAM" id="Phobius"/>
    </source>
</evidence>
<dbReference type="Proteomes" id="UP001446871">
    <property type="component" value="Unassembled WGS sequence"/>
</dbReference>
<comment type="caution">
    <text evidence="3">The sequence shown here is derived from an EMBL/GenBank/DDBJ whole genome shotgun (WGS) entry which is preliminary data.</text>
</comment>
<organism evidence="3 4">
    <name type="scientific">Apiospora saccharicola</name>
    <dbReference type="NCBI Taxonomy" id="335842"/>
    <lineage>
        <taxon>Eukaryota</taxon>
        <taxon>Fungi</taxon>
        <taxon>Dikarya</taxon>
        <taxon>Ascomycota</taxon>
        <taxon>Pezizomycotina</taxon>
        <taxon>Sordariomycetes</taxon>
        <taxon>Xylariomycetidae</taxon>
        <taxon>Amphisphaeriales</taxon>
        <taxon>Apiosporaceae</taxon>
        <taxon>Apiospora</taxon>
    </lineage>
</organism>
<feature type="domain" description="ER-bound oxygenase mpaB/mpaB'/Rubber oxygenase catalytic" evidence="2">
    <location>
        <begin position="143"/>
        <end position="340"/>
    </location>
</feature>
<dbReference type="InterPro" id="IPR018713">
    <property type="entry name" value="MPAB/Lcp_cat_dom"/>
</dbReference>
<keyword evidence="1" id="KW-1133">Transmembrane helix</keyword>
<accession>A0ABR1W1M5</accession>
<dbReference type="InterPro" id="IPR037473">
    <property type="entry name" value="Lcp-like"/>
</dbReference>
<evidence type="ECO:0000313" key="4">
    <source>
        <dbReference type="Proteomes" id="UP001446871"/>
    </source>
</evidence>
<keyword evidence="4" id="KW-1185">Reference proteome</keyword>
<reference evidence="3 4" key="1">
    <citation type="submission" date="2023-01" db="EMBL/GenBank/DDBJ databases">
        <title>Analysis of 21 Apiospora genomes using comparative genomics revels a genus with tremendous synthesis potential of carbohydrate active enzymes and secondary metabolites.</title>
        <authorList>
            <person name="Sorensen T."/>
        </authorList>
    </citation>
    <scope>NUCLEOTIDE SEQUENCE [LARGE SCALE GENOMIC DNA]</scope>
    <source>
        <strain evidence="3 4">CBS 83171</strain>
    </source>
</reference>
<dbReference type="Pfam" id="PF09995">
    <property type="entry name" value="MPAB_Lcp_cat"/>
    <property type="match status" value="1"/>
</dbReference>
<dbReference type="PANTHER" id="PTHR37539">
    <property type="entry name" value="SECRETED PROTEIN-RELATED"/>
    <property type="match status" value="1"/>
</dbReference>
<gene>
    <name evidence="3" type="ORF">PG996_003566</name>
</gene>
<sequence>MGIFTRDPSTRTVYGHTFKWTREHTPAEDLHPLSYSYDKVAADALDSLDEIVPPVSPNFARKDIQETYEPKETEPQEKKRRRDLFKLVKEHESNDTILRKLWTEVNTVPEWVDWDQIERGQNLMFLCLLGGMGARRPVETLHRTGGFGADVVNRRLLETTQHTLGVHDGLEAIKPGGHGWESTVRVRLLHASVRKRIVQLAREDPTYFDVAAHGVPINDLDCIGTINTFSATVLWLGLPRQGIRPRAQEMADYLALWRWVAYLMGTPHDWLATLASAKAMMESLLVSEIAPSPKSGVLANNIITGFEGLGPTYASREFMCAETYWLNGRQLAAELNIPPPSLYYTALVAGQCLFFMISGYLCRSIPALDARHIKLARHALYELLVHNKSKGGLGYKSKFAFKWIPDLVNVETPQGAPIPGRPKSSGGLRHAGVERNALVTILFVGAVVGSIVWFGVRNAAAAFAEVDLHTLGRGLEYVRFST</sequence>
<proteinExistence type="predicted"/>
<protein>
    <recommendedName>
        <fullName evidence="2">ER-bound oxygenase mpaB/mpaB'/Rubber oxygenase catalytic domain-containing protein</fullName>
    </recommendedName>
</protein>
<feature type="transmembrane region" description="Helical" evidence="1">
    <location>
        <begin position="437"/>
        <end position="456"/>
    </location>
</feature>
<dbReference type="PANTHER" id="PTHR37539:SF1">
    <property type="entry name" value="ER-BOUND OXYGENASE MPAB_MPAB'_RUBBER OXYGENASE CATALYTIC DOMAIN-CONTAINING PROTEIN"/>
    <property type="match status" value="1"/>
</dbReference>
<evidence type="ECO:0000313" key="3">
    <source>
        <dbReference type="EMBL" id="KAK8077396.1"/>
    </source>
</evidence>
<dbReference type="EMBL" id="JAQQWM010000002">
    <property type="protein sequence ID" value="KAK8077396.1"/>
    <property type="molecule type" value="Genomic_DNA"/>
</dbReference>